<dbReference type="EMBL" id="LT882698">
    <property type="protein sequence ID" value="SMY31122.1"/>
    <property type="molecule type" value="Genomic_DNA"/>
</dbReference>
<dbReference type="InterPro" id="IPR012337">
    <property type="entry name" value="RNaseH-like_sf"/>
</dbReference>
<dbReference type="GO" id="GO:0000150">
    <property type="term" value="F:DNA strand exchange activity"/>
    <property type="evidence" value="ECO:0007669"/>
    <property type="project" value="InterPro"/>
</dbReference>
<dbReference type="GO" id="GO:0015074">
    <property type="term" value="P:DNA integration"/>
    <property type="evidence" value="ECO:0007669"/>
    <property type="project" value="InterPro"/>
</dbReference>
<sequence length="342" mass="39736">MFLMLTQELLVDIHVRHQQGESIRSIAKALNISRNTVRKYFRDAIKVPTYSERAPKLSKLEPFKLYIQERMDAAKPDWIPAEVLFREILELGYTGQVGILKNHIRPFKLKKNDPVVRFETLPGQQLQVDFTTINRGRFKLKALVATLGFSRASFVRFSEYEKQEDWLRGIEEALQYFGGVPKELLFDNAKCIMTERDAYGEGQHRWNAKLLEMAKDYGFKLRACRPYRARTKGKVERFNRYLKESFIIPLAAKLKQAHLNLDVATANAYVGPWLYEVANQRIHGTTGEKPAVLLEQERFSLQPLPERGSSPKVTYIERTFTVPIESFQHPLSIYDQLLEVRL</sequence>
<name>A0A1Y6M3H0_KLEPN</name>
<comment type="similarity">
    <text evidence="1">Belongs to the transposase IS21/IS408/IS1162 family.</text>
</comment>
<feature type="domain" description="HTH IS21-type" evidence="5">
    <location>
        <begin position="8"/>
        <end position="71"/>
    </location>
</feature>
<dbReference type="Gene3D" id="3.30.420.10">
    <property type="entry name" value="Ribonuclease H-like superfamily/Ribonuclease H"/>
    <property type="match status" value="1"/>
</dbReference>
<dbReference type="Pfam" id="PF00665">
    <property type="entry name" value="rve"/>
    <property type="match status" value="1"/>
</dbReference>
<dbReference type="PROSITE" id="PS50531">
    <property type="entry name" value="HTH_IS21"/>
    <property type="match status" value="1"/>
</dbReference>
<keyword evidence="2" id="KW-0815">Transposition</keyword>
<dbReference type="InterPro" id="IPR017894">
    <property type="entry name" value="HTH_IS21_transposase_type"/>
</dbReference>
<evidence type="ECO:0000256" key="4">
    <source>
        <dbReference type="ARBA" id="ARBA00023172"/>
    </source>
</evidence>
<accession>A0A1Y6M3H0</accession>
<dbReference type="SUPFAM" id="SSF53098">
    <property type="entry name" value="Ribonuclease H-like"/>
    <property type="match status" value="1"/>
</dbReference>
<dbReference type="Gene3D" id="1.10.10.60">
    <property type="entry name" value="Homeodomain-like"/>
    <property type="match status" value="1"/>
</dbReference>
<dbReference type="PROSITE" id="PS50994">
    <property type="entry name" value="INTEGRASE"/>
    <property type="match status" value="1"/>
</dbReference>
<dbReference type="Pfam" id="PF02796">
    <property type="entry name" value="HTH_7"/>
    <property type="match status" value="1"/>
</dbReference>
<gene>
    <name evidence="7" type="ORF">PKLPN57_60</name>
</gene>
<dbReference type="InterPro" id="IPR001584">
    <property type="entry name" value="Integrase_cat-core"/>
</dbReference>
<dbReference type="GO" id="GO:0003677">
    <property type="term" value="F:DNA binding"/>
    <property type="evidence" value="ECO:0007669"/>
    <property type="project" value="UniProtKB-KW"/>
</dbReference>
<evidence type="ECO:0000259" key="6">
    <source>
        <dbReference type="PROSITE" id="PS50994"/>
    </source>
</evidence>
<evidence type="ECO:0000256" key="2">
    <source>
        <dbReference type="ARBA" id="ARBA00022578"/>
    </source>
</evidence>
<organism evidence="7">
    <name type="scientific">Klebsiella pneumoniae</name>
    <dbReference type="NCBI Taxonomy" id="573"/>
    <lineage>
        <taxon>Bacteria</taxon>
        <taxon>Pseudomonadati</taxon>
        <taxon>Pseudomonadota</taxon>
        <taxon>Gammaproteobacteria</taxon>
        <taxon>Enterobacterales</taxon>
        <taxon>Enterobacteriaceae</taxon>
        <taxon>Klebsiella/Raoultella group</taxon>
        <taxon>Klebsiella</taxon>
        <taxon>Klebsiella pneumoniae complex</taxon>
    </lineage>
</organism>
<dbReference type="PANTHER" id="PTHR35004">
    <property type="entry name" value="TRANSPOSASE RV3428C-RELATED"/>
    <property type="match status" value="1"/>
</dbReference>
<protein>
    <submittedName>
        <fullName evidence="7">IS21 family transposase truncated</fullName>
    </submittedName>
</protein>
<feature type="domain" description="Integrase catalytic" evidence="6">
    <location>
        <begin position="118"/>
        <end position="298"/>
    </location>
</feature>
<dbReference type="GO" id="GO:0032196">
    <property type="term" value="P:transposition"/>
    <property type="evidence" value="ECO:0007669"/>
    <property type="project" value="UniProtKB-KW"/>
</dbReference>
<dbReference type="NCBIfam" id="NF033546">
    <property type="entry name" value="transpos_IS21"/>
    <property type="match status" value="1"/>
</dbReference>
<evidence type="ECO:0000259" key="5">
    <source>
        <dbReference type="PROSITE" id="PS50531"/>
    </source>
</evidence>
<evidence type="ECO:0000256" key="3">
    <source>
        <dbReference type="ARBA" id="ARBA00023125"/>
    </source>
</evidence>
<reference evidence="7" key="1">
    <citation type="submission" date="2017-05" db="EMBL/GenBank/DDBJ databases">
        <authorList>
            <person name="Song R."/>
            <person name="Chenine A.L."/>
            <person name="Ruprecht R.M."/>
        </authorList>
    </citation>
    <scope>NUCLEOTIDE SEQUENCE</scope>
    <source>
        <strain evidence="7">Klebsiella pneumoniae KLPN57</strain>
    </source>
</reference>
<dbReference type="AlphaFoldDB" id="A0A1Y6M3H0"/>
<keyword evidence="4" id="KW-0233">DNA recombination</keyword>
<proteinExistence type="inferred from homology"/>
<dbReference type="PANTHER" id="PTHR35004:SF6">
    <property type="entry name" value="TRANSPOSASE"/>
    <property type="match status" value="1"/>
</dbReference>
<dbReference type="InterPro" id="IPR006120">
    <property type="entry name" value="Resolvase_HTH_dom"/>
</dbReference>
<evidence type="ECO:0000313" key="7">
    <source>
        <dbReference type="EMBL" id="SMY31122.1"/>
    </source>
</evidence>
<dbReference type="InterPro" id="IPR036397">
    <property type="entry name" value="RNaseH_sf"/>
</dbReference>
<evidence type="ECO:0000256" key="1">
    <source>
        <dbReference type="ARBA" id="ARBA00009277"/>
    </source>
</evidence>
<keyword evidence="3" id="KW-0238">DNA-binding</keyword>